<organism evidence="9 10">
    <name type="scientific">Adineta steineri</name>
    <dbReference type="NCBI Taxonomy" id="433720"/>
    <lineage>
        <taxon>Eukaryota</taxon>
        <taxon>Metazoa</taxon>
        <taxon>Spiralia</taxon>
        <taxon>Gnathifera</taxon>
        <taxon>Rotifera</taxon>
        <taxon>Eurotatoria</taxon>
        <taxon>Bdelloidea</taxon>
        <taxon>Adinetida</taxon>
        <taxon>Adinetidae</taxon>
        <taxon>Adineta</taxon>
    </lineage>
</organism>
<evidence type="ECO:0000256" key="1">
    <source>
        <dbReference type="ARBA" id="ARBA00022679"/>
    </source>
</evidence>
<keyword evidence="5" id="KW-0378">Hydrolase</keyword>
<evidence type="ECO:0000256" key="4">
    <source>
        <dbReference type="ARBA" id="ARBA00022759"/>
    </source>
</evidence>
<dbReference type="Gene3D" id="3.30.420.10">
    <property type="entry name" value="Ribonuclease H-like superfamily/Ribonuclease H"/>
    <property type="match status" value="1"/>
</dbReference>
<dbReference type="Gene3D" id="1.10.340.70">
    <property type="match status" value="1"/>
</dbReference>
<dbReference type="Proteomes" id="UP000663844">
    <property type="component" value="Unassembled WGS sequence"/>
</dbReference>
<evidence type="ECO:0000259" key="8">
    <source>
        <dbReference type="PROSITE" id="PS50994"/>
    </source>
</evidence>
<dbReference type="PROSITE" id="PS50994">
    <property type="entry name" value="INTEGRASE"/>
    <property type="match status" value="1"/>
</dbReference>
<dbReference type="GO" id="GO:0003676">
    <property type="term" value="F:nucleic acid binding"/>
    <property type="evidence" value="ECO:0007669"/>
    <property type="project" value="InterPro"/>
</dbReference>
<dbReference type="EMBL" id="CAJOAZ010004684">
    <property type="protein sequence ID" value="CAF4070871.1"/>
    <property type="molecule type" value="Genomic_DNA"/>
</dbReference>
<feature type="compositionally biased region" description="Low complexity" evidence="7">
    <location>
        <begin position="604"/>
        <end position="634"/>
    </location>
</feature>
<evidence type="ECO:0000313" key="10">
    <source>
        <dbReference type="Proteomes" id="UP000663844"/>
    </source>
</evidence>
<dbReference type="FunFam" id="3.30.70.270:FF:000003">
    <property type="entry name" value="Transposon Ty3-G Gag-Pol polyprotein"/>
    <property type="match status" value="1"/>
</dbReference>
<dbReference type="InterPro" id="IPR050951">
    <property type="entry name" value="Retrovirus_Pol_polyprotein"/>
</dbReference>
<dbReference type="CDD" id="cd01647">
    <property type="entry name" value="RT_LTR"/>
    <property type="match status" value="1"/>
</dbReference>
<dbReference type="PANTHER" id="PTHR37984:SF5">
    <property type="entry name" value="PROTEIN NYNRIN-LIKE"/>
    <property type="match status" value="1"/>
</dbReference>
<evidence type="ECO:0000256" key="5">
    <source>
        <dbReference type="ARBA" id="ARBA00022801"/>
    </source>
</evidence>
<dbReference type="InterPro" id="IPR000477">
    <property type="entry name" value="RT_dom"/>
</dbReference>
<dbReference type="InterPro" id="IPR012337">
    <property type="entry name" value="RNaseH-like_sf"/>
</dbReference>
<dbReference type="InterPro" id="IPR043128">
    <property type="entry name" value="Rev_trsase/Diguanyl_cyclase"/>
</dbReference>
<protein>
    <recommendedName>
        <fullName evidence="8">Integrase catalytic domain-containing protein</fullName>
    </recommendedName>
</protein>
<accession>A0A819SUU4</accession>
<dbReference type="InterPro" id="IPR001584">
    <property type="entry name" value="Integrase_cat-core"/>
</dbReference>
<dbReference type="InterPro" id="IPR043502">
    <property type="entry name" value="DNA/RNA_pol_sf"/>
</dbReference>
<dbReference type="GO" id="GO:0015074">
    <property type="term" value="P:DNA integration"/>
    <property type="evidence" value="ECO:0007669"/>
    <property type="project" value="InterPro"/>
</dbReference>
<gene>
    <name evidence="9" type="ORF">OXD698_LOCUS33714</name>
</gene>
<dbReference type="SUPFAM" id="SSF56672">
    <property type="entry name" value="DNA/RNA polymerases"/>
    <property type="match status" value="1"/>
</dbReference>
<comment type="caution">
    <text evidence="9">The sequence shown here is derived from an EMBL/GenBank/DDBJ whole genome shotgun (WGS) entry which is preliminary data.</text>
</comment>
<name>A0A819SUU4_9BILA</name>
<evidence type="ECO:0000256" key="3">
    <source>
        <dbReference type="ARBA" id="ARBA00022722"/>
    </source>
</evidence>
<evidence type="ECO:0000256" key="6">
    <source>
        <dbReference type="ARBA" id="ARBA00022918"/>
    </source>
</evidence>
<dbReference type="Pfam" id="PF00665">
    <property type="entry name" value="rve"/>
    <property type="match status" value="1"/>
</dbReference>
<keyword evidence="6" id="KW-0695">RNA-directed DNA polymerase</keyword>
<proteinExistence type="predicted"/>
<dbReference type="GO" id="GO:0016787">
    <property type="term" value="F:hydrolase activity"/>
    <property type="evidence" value="ECO:0007669"/>
    <property type="project" value="UniProtKB-KW"/>
</dbReference>
<dbReference type="FunFam" id="3.30.420.10:FF:000032">
    <property type="entry name" value="Retrovirus-related Pol polyprotein from transposon 297-like Protein"/>
    <property type="match status" value="1"/>
</dbReference>
<sequence length="1277" mass="145725">MSLSHDIVIPPFHTKFLYGHVPIKSLDDALFTPNVALQHTRMVLIPHSLLHIRNNRGVISIINNTRHSKMIPRNTPLGFISSSTTTADINVISTSYMDSSHFSLPSISLLSCTHCNVRFSTESALYNHLFHCCNKDLTSTTNTINSLVEHIDDPVKKMKVYIMLHRYSSLFDDLCLQGITCKPQSAINTGSHSPVTEHPRRVSHLNRQVINKEVQKMLNNRIIEPSNSPWAAPVVIVPLAPDERPKTAFTTPDGLWEFTRLPQGLKNSPSVFQRLMHQTLGSLRFEICLAYLDDVVVFSPSFEQHLLDVTQVCRVLNESNFKLNYNKCAFFHSEIPFLGHKVTPDGCSPNDDNIRSIMQFPLPQSSKAAHSFLQMVGFYRKFIPRFGQISAPLNKFTSKGFPFIWTEAEQLSFDQLKYALTSPMVLILPDPSRQYVIRTDASRVGVGAVLLQTQPSDPNDTSHTPIYKPVAFASRSLKKAEKNYSAIELEALAIWWSVTQKFRSYVEGQQFLLETDHKPLLSLMKKPYHNARIERWMVTLQQYDMIIQHISGKDNTTADALSRYPVDHPNLIDDDTALLHTSSTQTDDLFISMVTTRSMTRQHLPLVPSTTTTSSSSPLPRTPISSSISPPNSPPIISSSPSLLDIKFLFDHDTLHQHQHQDPVIQKIKNISPLNSKYKLDDHDILYKIVTRSTGHVLEIPYVPASLISQVLLTYHNSTFNGGHFGIKRTFYKIRDRFFWPNMYKDIVRHISSCINCRKNKPSRRKPDGHLHTIEPPRSIWERLAMDYVGPVPQSKSGNKYFLVLTDLFSKFVITKAVGDNTSTTAAKFLLYDVFMIYGVPLEIITDNGQHFCSSLYESLLKLTQCCHVKTTPYNPQANGQCERHNATLVPNLVALSNQSRSNWDDKLLATTFNYNATRHDSTGYTPFELMFARPPRFIADLSSSTSFSSHNVSHFHDTMQQFIEHAKIAARQNNLRHQLSSKTRYDRNRLNPQYSIGQSVLIRIRNPHVNKFSSKFIGPYTIIDQLHSKTYVVENSITQHKEYIVEENQQPQELLMQLYQQAESMRVMINTTNYDYSQVKSKMDATYSHRQQLVQEMKSIKDIVDLYPALSITNLLIREINLRCDPLGGDIVKTLTLVFAKLIKYIDHPRKEDVAEEEQPFFILEHLIMKRFKHSKKLLLNHEVLDAHPTIQVQSIDKVKDYAVIVEYNRLISTNSQVEAVAALIGSYEIFNIEYPLKVRATLEVLNGLSFTKRSFCLSLAAKRFLNVHKVNNSSS</sequence>
<dbReference type="SUPFAM" id="SSF53098">
    <property type="entry name" value="Ribonuclease H-like"/>
    <property type="match status" value="1"/>
</dbReference>
<dbReference type="Pfam" id="PF00078">
    <property type="entry name" value="RVT_1"/>
    <property type="match status" value="1"/>
</dbReference>
<dbReference type="InterPro" id="IPR041373">
    <property type="entry name" value="RT_RNaseH"/>
</dbReference>
<dbReference type="GO" id="GO:0003964">
    <property type="term" value="F:RNA-directed DNA polymerase activity"/>
    <property type="evidence" value="ECO:0007669"/>
    <property type="project" value="UniProtKB-KW"/>
</dbReference>
<feature type="domain" description="Integrase catalytic" evidence="8">
    <location>
        <begin position="773"/>
        <end position="935"/>
    </location>
</feature>
<reference evidence="9" key="1">
    <citation type="submission" date="2021-02" db="EMBL/GenBank/DDBJ databases">
        <authorList>
            <person name="Nowell W R."/>
        </authorList>
    </citation>
    <scope>NUCLEOTIDE SEQUENCE</scope>
</reference>
<keyword evidence="3" id="KW-0540">Nuclease</keyword>
<dbReference type="PANTHER" id="PTHR37984">
    <property type="entry name" value="PROTEIN CBG26694"/>
    <property type="match status" value="1"/>
</dbReference>
<dbReference type="AlphaFoldDB" id="A0A819SUU4"/>
<dbReference type="Gene3D" id="3.10.20.370">
    <property type="match status" value="1"/>
</dbReference>
<feature type="region of interest" description="Disordered" evidence="7">
    <location>
        <begin position="602"/>
        <end position="634"/>
    </location>
</feature>
<dbReference type="FunFam" id="3.30.70.270:FF:000020">
    <property type="entry name" value="Transposon Tf2-6 polyprotein-like Protein"/>
    <property type="match status" value="1"/>
</dbReference>
<dbReference type="FunFam" id="3.10.20.370:FF:000001">
    <property type="entry name" value="Retrovirus-related Pol polyprotein from transposon 17.6-like protein"/>
    <property type="match status" value="1"/>
</dbReference>
<evidence type="ECO:0000256" key="7">
    <source>
        <dbReference type="SAM" id="MobiDB-lite"/>
    </source>
</evidence>
<evidence type="ECO:0000313" key="9">
    <source>
        <dbReference type="EMBL" id="CAF4070871.1"/>
    </source>
</evidence>
<evidence type="ECO:0000256" key="2">
    <source>
        <dbReference type="ARBA" id="ARBA00022695"/>
    </source>
</evidence>
<keyword evidence="4" id="KW-0255">Endonuclease</keyword>
<dbReference type="Gene3D" id="3.10.10.10">
    <property type="entry name" value="HIV Type 1 Reverse Transcriptase, subunit A, domain 1"/>
    <property type="match status" value="2"/>
</dbReference>
<dbReference type="Pfam" id="PF17921">
    <property type="entry name" value="Integrase_H2C2"/>
    <property type="match status" value="1"/>
</dbReference>
<dbReference type="InterPro" id="IPR036397">
    <property type="entry name" value="RNaseH_sf"/>
</dbReference>
<dbReference type="Gene3D" id="3.30.70.270">
    <property type="match status" value="2"/>
</dbReference>
<dbReference type="CDD" id="cd09274">
    <property type="entry name" value="RNase_HI_RT_Ty3"/>
    <property type="match status" value="1"/>
</dbReference>
<dbReference type="GO" id="GO:0004519">
    <property type="term" value="F:endonuclease activity"/>
    <property type="evidence" value="ECO:0007669"/>
    <property type="project" value="UniProtKB-KW"/>
</dbReference>
<dbReference type="Pfam" id="PF17917">
    <property type="entry name" value="RT_RNaseH"/>
    <property type="match status" value="1"/>
</dbReference>
<dbReference type="FunFam" id="1.10.340.70:FF:000001">
    <property type="entry name" value="Retrovirus-related Pol polyprotein from transposon gypsy-like Protein"/>
    <property type="match status" value="1"/>
</dbReference>
<dbReference type="InterPro" id="IPR041588">
    <property type="entry name" value="Integrase_H2C2"/>
</dbReference>
<keyword evidence="2" id="KW-0548">Nucleotidyltransferase</keyword>
<keyword evidence="1" id="KW-0808">Transferase</keyword>